<dbReference type="SUPFAM" id="SSF53187">
    <property type="entry name" value="Zn-dependent exopeptidases"/>
    <property type="match status" value="1"/>
</dbReference>
<protein>
    <submittedName>
        <fullName evidence="6">Allantoate amidohydrolase</fullName>
    </submittedName>
</protein>
<dbReference type="RefSeq" id="WP_042205751.1">
    <property type="nucleotide sequence ID" value="NZ_CP009288.1"/>
</dbReference>
<dbReference type="OrthoDB" id="9808195at2"/>
<evidence type="ECO:0000256" key="1">
    <source>
        <dbReference type="ARBA" id="ARBA00006153"/>
    </source>
</evidence>
<evidence type="ECO:0000259" key="5">
    <source>
        <dbReference type="Pfam" id="PF07687"/>
    </source>
</evidence>
<evidence type="ECO:0000313" key="6">
    <source>
        <dbReference type="EMBL" id="AIQ11872.1"/>
    </source>
</evidence>
<dbReference type="NCBIfam" id="NF006768">
    <property type="entry name" value="PRK09290.1-1"/>
    <property type="match status" value="1"/>
</dbReference>
<organism evidence="6 7">
    <name type="scientific">Paenibacillus durus</name>
    <name type="common">Paenibacillus azotofixans</name>
    <dbReference type="NCBI Taxonomy" id="44251"/>
    <lineage>
        <taxon>Bacteria</taxon>
        <taxon>Bacillati</taxon>
        <taxon>Bacillota</taxon>
        <taxon>Bacilli</taxon>
        <taxon>Bacillales</taxon>
        <taxon>Paenibacillaceae</taxon>
        <taxon>Paenibacillus</taxon>
    </lineage>
</organism>
<feature type="binding site" evidence="4">
    <location>
        <position position="217"/>
    </location>
    <ligand>
        <name>allantoate</name>
        <dbReference type="ChEBI" id="CHEBI:17536"/>
    </ligand>
</feature>
<dbReference type="Pfam" id="PF07687">
    <property type="entry name" value="M20_dimer"/>
    <property type="match status" value="1"/>
</dbReference>
<feature type="binding site" evidence="3">
    <location>
        <position position="95"/>
    </location>
    <ligand>
        <name>Zn(2+)</name>
        <dbReference type="ChEBI" id="CHEBI:29105"/>
        <label>2</label>
    </ligand>
</feature>
<comment type="similarity">
    <text evidence="1">Belongs to the peptidase M20 family.</text>
</comment>
<sequence length="429" mass="46365">MSASYIQAPAAEMLELLEELSAFSAPGDGVTRLLYTPEWKKAQQFLLDRVRESGLRVYADSVGNVYGRLTGTRDDGKVVLAGSHIDTVVNGGKYDGTYGVVAAFTALRYLSSVYGPPLRTLEAVSFAEEEGSRFPLTFWGSGNVTGLYDGSEAKDCRDGEGVTLQEAMESCRLGDQNPDAPRSDISTYVELHIEQGIVLEQTETQIGVVSAIAGQRRFTVTVKGTANHAGTTPMGLRRDALAAAAEMVLQLERFAIEAGDPLVATTGRLETFPNTPNVIPGEVVFTLDIRHSREDELEAFCSSVASAFEEIAKRRDVALDITLRLSASPAPMNSGLRAELEAICLRQGKTYKAMVSGAGHDAQLFAPRCGTAMIFVPSRGGISHSPEEYTPPEELAAGLEVLIALLYKLGYEETDEDGLVPQNTKERWT</sequence>
<dbReference type="InterPro" id="IPR002933">
    <property type="entry name" value="Peptidase_M20"/>
</dbReference>
<evidence type="ECO:0000256" key="3">
    <source>
        <dbReference type="PIRSR" id="PIRSR001235-1"/>
    </source>
</evidence>
<dbReference type="EMBL" id="CP009288">
    <property type="protein sequence ID" value="AIQ11872.1"/>
    <property type="molecule type" value="Genomic_DNA"/>
</dbReference>
<keyword evidence="7" id="KW-1185">Reference proteome</keyword>
<evidence type="ECO:0000256" key="2">
    <source>
        <dbReference type="ARBA" id="ARBA00022801"/>
    </source>
</evidence>
<feature type="binding site" evidence="3">
    <location>
        <position position="384"/>
    </location>
    <ligand>
        <name>Zn(2+)</name>
        <dbReference type="ChEBI" id="CHEBI:29105"/>
        <label>2</label>
    </ligand>
</feature>
<dbReference type="PIRSF" id="PIRSF001235">
    <property type="entry name" value="Amidase_carbamoylase"/>
    <property type="match status" value="1"/>
</dbReference>
<feature type="binding site" evidence="3">
    <location>
        <position position="130"/>
    </location>
    <ligand>
        <name>Zn(2+)</name>
        <dbReference type="ChEBI" id="CHEBI:29105"/>
        <label>2</label>
    </ligand>
</feature>
<keyword evidence="3" id="KW-0479">Metal-binding</keyword>
<dbReference type="KEGG" id="pdu:PDUR_07955"/>
<dbReference type="NCBIfam" id="TIGR01879">
    <property type="entry name" value="hydantase"/>
    <property type="match status" value="1"/>
</dbReference>
<dbReference type="STRING" id="44251.PDUR_07955"/>
<dbReference type="AlphaFoldDB" id="A0A089HLA5"/>
<dbReference type="InterPro" id="IPR036264">
    <property type="entry name" value="Bact_exopeptidase_dim_dom"/>
</dbReference>
<dbReference type="Proteomes" id="UP000029409">
    <property type="component" value="Chromosome"/>
</dbReference>
<dbReference type="InterPro" id="IPR011650">
    <property type="entry name" value="Peptidase_M20_dimer"/>
</dbReference>
<dbReference type="Gene3D" id="3.30.70.360">
    <property type="match status" value="1"/>
</dbReference>
<proteinExistence type="inferred from homology"/>
<dbReference type="PANTHER" id="PTHR32494">
    <property type="entry name" value="ALLANTOATE DEIMINASE-RELATED"/>
    <property type="match status" value="1"/>
</dbReference>
<dbReference type="GO" id="GO:0016813">
    <property type="term" value="F:hydrolase activity, acting on carbon-nitrogen (but not peptide) bonds, in linear amidines"/>
    <property type="evidence" value="ECO:0007669"/>
    <property type="project" value="InterPro"/>
</dbReference>
<keyword evidence="3" id="KW-0862">Zinc</keyword>
<dbReference type="PANTHER" id="PTHR32494:SF5">
    <property type="entry name" value="ALLANTOATE AMIDOHYDROLASE"/>
    <property type="match status" value="1"/>
</dbReference>
<keyword evidence="2 6" id="KW-0378">Hydrolase</keyword>
<comment type="cofactor">
    <cofactor evidence="3">
        <name>Zn(2+)</name>
        <dbReference type="ChEBI" id="CHEBI:29105"/>
    </cofactor>
    <text evidence="3">Binds 2 Zn(2+) ions per subunit.</text>
</comment>
<feature type="binding site" evidence="3">
    <location>
        <position position="95"/>
    </location>
    <ligand>
        <name>Zn(2+)</name>
        <dbReference type="ChEBI" id="CHEBI:29105"/>
        <label>1</label>
    </ligand>
</feature>
<dbReference type="SUPFAM" id="SSF55031">
    <property type="entry name" value="Bacterial exopeptidase dimerisation domain"/>
    <property type="match status" value="1"/>
</dbReference>
<feature type="binding site" evidence="4">
    <location>
        <position position="277"/>
    </location>
    <ligand>
        <name>allantoate</name>
        <dbReference type="ChEBI" id="CHEBI:17536"/>
    </ligand>
</feature>
<feature type="binding site" evidence="3">
    <location>
        <position position="192"/>
    </location>
    <ligand>
        <name>Zn(2+)</name>
        <dbReference type="ChEBI" id="CHEBI:29105"/>
        <label>1</label>
    </ligand>
</feature>
<feature type="binding site" evidence="4">
    <location>
        <position position="290"/>
    </location>
    <ligand>
        <name>allantoate</name>
        <dbReference type="ChEBI" id="CHEBI:17536"/>
    </ligand>
</feature>
<name>A0A089HLA5_PAEDU</name>
<dbReference type="eggNOG" id="COG0624">
    <property type="taxonomic scope" value="Bacteria"/>
</dbReference>
<dbReference type="CDD" id="cd03884">
    <property type="entry name" value="M20_bAS"/>
    <property type="match status" value="1"/>
</dbReference>
<dbReference type="InterPro" id="IPR010158">
    <property type="entry name" value="Amidase_Cbmase"/>
</dbReference>
<dbReference type="Gene3D" id="3.40.630.10">
    <property type="entry name" value="Zn peptidases"/>
    <property type="match status" value="1"/>
</dbReference>
<dbReference type="GO" id="GO:0046872">
    <property type="term" value="F:metal ion binding"/>
    <property type="evidence" value="ECO:0007669"/>
    <property type="project" value="UniProtKB-KW"/>
</dbReference>
<feature type="binding site" evidence="3">
    <location>
        <position position="84"/>
    </location>
    <ligand>
        <name>Zn(2+)</name>
        <dbReference type="ChEBI" id="CHEBI:29105"/>
        <label>1</label>
    </ligand>
</feature>
<accession>A0A089HLA5</accession>
<dbReference type="NCBIfam" id="NF006771">
    <property type="entry name" value="PRK09290.1-5"/>
    <property type="match status" value="1"/>
</dbReference>
<gene>
    <name evidence="6" type="ORF">PDUR_07955</name>
</gene>
<evidence type="ECO:0000256" key="4">
    <source>
        <dbReference type="PIRSR" id="PIRSR001235-2"/>
    </source>
</evidence>
<dbReference type="Pfam" id="PF01546">
    <property type="entry name" value="Peptidase_M20"/>
    <property type="match status" value="1"/>
</dbReference>
<evidence type="ECO:0000313" key="7">
    <source>
        <dbReference type="Proteomes" id="UP000029409"/>
    </source>
</evidence>
<feature type="domain" description="Peptidase M20 dimerisation" evidence="5">
    <location>
        <begin position="214"/>
        <end position="314"/>
    </location>
</feature>
<reference evidence="6 7" key="1">
    <citation type="submission" date="2014-08" db="EMBL/GenBank/DDBJ databases">
        <title>Comparative genomics of the Paenibacillus odorifer group.</title>
        <authorList>
            <person name="den Bakker H.C."/>
            <person name="Tsai Y.-C."/>
            <person name="Martin N."/>
            <person name="Korlach J."/>
            <person name="Wiedmann M."/>
        </authorList>
    </citation>
    <scope>NUCLEOTIDE SEQUENCE [LARGE SCALE GENOMIC DNA]</scope>
    <source>
        <strain evidence="6 7">DSM 1735</strain>
    </source>
</reference>